<dbReference type="EMBL" id="CP120374">
    <property type="protein sequence ID" value="WEX90412.1"/>
    <property type="molecule type" value="Genomic_DNA"/>
</dbReference>
<name>A0ABY8DJQ0_9HYPH</name>
<sequence>MRGFPDDIVAALSKAEIEVLRRVFEAICARYGISRQGQQIQRLAQFLMSEFRRGPLDEEALLTAAHEFCREQEREPGGAE</sequence>
<gene>
    <name evidence="1" type="ORF">PZN02_005791</name>
</gene>
<proteinExistence type="predicted"/>
<keyword evidence="2" id="KW-1185">Reference proteome</keyword>
<evidence type="ECO:0000313" key="1">
    <source>
        <dbReference type="EMBL" id="WEX90412.1"/>
    </source>
</evidence>
<dbReference type="Proteomes" id="UP001229355">
    <property type="component" value="Chromosome 2"/>
</dbReference>
<protein>
    <submittedName>
        <fullName evidence="1">Uncharacterized protein</fullName>
    </submittedName>
</protein>
<organism evidence="1 2">
    <name type="scientific">Sinorhizobium garamanticum</name>
    <dbReference type="NCBI Taxonomy" id="680247"/>
    <lineage>
        <taxon>Bacteria</taxon>
        <taxon>Pseudomonadati</taxon>
        <taxon>Pseudomonadota</taxon>
        <taxon>Alphaproteobacteria</taxon>
        <taxon>Hyphomicrobiales</taxon>
        <taxon>Rhizobiaceae</taxon>
        <taxon>Sinorhizobium/Ensifer group</taxon>
        <taxon>Sinorhizobium</taxon>
    </lineage>
</organism>
<reference evidence="1 2" key="1">
    <citation type="submission" date="2023-03" db="EMBL/GenBank/DDBJ databases">
        <authorList>
            <person name="Kaur S."/>
            <person name="Espinosa-Saiz D."/>
            <person name="Velazquez E."/>
            <person name="Menendez E."/>
            <person name="diCenzo G.C."/>
        </authorList>
    </citation>
    <scope>NUCLEOTIDE SEQUENCE [LARGE SCALE GENOMIC DNA]</scope>
    <source>
        <strain evidence="1 2">LMG 24692</strain>
    </source>
</reference>
<accession>A0ABY8DJQ0</accession>
<evidence type="ECO:0000313" key="2">
    <source>
        <dbReference type="Proteomes" id="UP001229355"/>
    </source>
</evidence>
<dbReference type="RefSeq" id="WP_280662378.1">
    <property type="nucleotide sequence ID" value="NZ_CP120374.1"/>
</dbReference>